<feature type="coiled-coil region" evidence="1">
    <location>
        <begin position="322"/>
        <end position="476"/>
    </location>
</feature>
<feature type="coiled-coil region" evidence="1">
    <location>
        <begin position="24"/>
        <end position="58"/>
    </location>
</feature>
<proteinExistence type="predicted"/>
<protein>
    <submittedName>
        <fullName evidence="2">Uncharacterized protein</fullName>
    </submittedName>
</protein>
<dbReference type="RefSeq" id="WP_250103672.1">
    <property type="nucleotide sequence ID" value="NZ_BSPL01000001.1"/>
</dbReference>
<reference evidence="3" key="1">
    <citation type="journal article" date="2019" name="Int. J. Syst. Evol. Microbiol.">
        <title>The Global Catalogue of Microorganisms (GCM) 10K type strain sequencing project: providing services to taxonomists for standard genome sequencing and annotation.</title>
        <authorList>
            <consortium name="The Broad Institute Genomics Platform"/>
            <consortium name="The Broad Institute Genome Sequencing Center for Infectious Disease"/>
            <person name="Wu L."/>
            <person name="Ma J."/>
        </authorList>
    </citation>
    <scope>NUCLEOTIDE SEQUENCE [LARGE SCALE GENOMIC DNA]</scope>
    <source>
        <strain evidence="3">NBRC 103632</strain>
    </source>
</reference>
<dbReference type="Proteomes" id="UP001157440">
    <property type="component" value="Unassembled WGS sequence"/>
</dbReference>
<evidence type="ECO:0000313" key="2">
    <source>
        <dbReference type="EMBL" id="GLS68002.1"/>
    </source>
</evidence>
<gene>
    <name evidence="2" type="ORF">GCM10007890_00130</name>
</gene>
<organism evidence="2 3">
    <name type="scientific">Methylobacterium tardum</name>
    <dbReference type="NCBI Taxonomy" id="374432"/>
    <lineage>
        <taxon>Bacteria</taxon>
        <taxon>Pseudomonadati</taxon>
        <taxon>Pseudomonadota</taxon>
        <taxon>Alphaproteobacteria</taxon>
        <taxon>Hyphomicrobiales</taxon>
        <taxon>Methylobacteriaceae</taxon>
        <taxon>Methylobacterium</taxon>
    </lineage>
</organism>
<name>A0AA37T9Q0_9HYPH</name>
<dbReference type="AlphaFoldDB" id="A0AA37T9Q0"/>
<evidence type="ECO:0000256" key="1">
    <source>
        <dbReference type="SAM" id="Coils"/>
    </source>
</evidence>
<sequence length="513" mass="55960">MTIRSTVKTALRLLPPVRRATARVDRLKSDLAHAHMALAALEAELARLQSELGAALETARDGASRLDGGQRAQTELVRDLNALTARYLAVQTELGEQQSEHLEALDREIALRERLHASEALSESASAQNAALSSDLRGALDREIALRERLHASEALSESASAQNAALSSDLRGALDREIALRERLHNINEAIDLASAENAELLGRVTEAQAALEREREIHLEREAELRSSTQTARQLRTRVRATLEIIGELQAAAAISAEQIRAREQEAREVDARWRDQTANLEARNTLLTEQLSEQTRAKEVVAAEREDLSAELLARGAEINALRANLAEQASGKKAAEEALRMVQHEAAEAAEKRESGRRELVDRLAAAEAARDEAVQEIARGKTELSEVRGHMAETEAARDEAAAATARSEAQIADLSARLAAAEAARDEAVQETADLTARLRAAEARTDQVVAEQRQRIDDIRAEAAAQINAVSTQLHERVRAISDTVANLDDPQHRNIRAASKPRTGV</sequence>
<keyword evidence="1" id="KW-0175">Coiled coil</keyword>
<dbReference type="EMBL" id="BSPL01000001">
    <property type="protein sequence ID" value="GLS68002.1"/>
    <property type="molecule type" value="Genomic_DNA"/>
</dbReference>
<keyword evidence="3" id="KW-1185">Reference proteome</keyword>
<evidence type="ECO:0000313" key="3">
    <source>
        <dbReference type="Proteomes" id="UP001157440"/>
    </source>
</evidence>
<comment type="caution">
    <text evidence="2">The sequence shown here is derived from an EMBL/GenBank/DDBJ whole genome shotgun (WGS) entry which is preliminary data.</text>
</comment>
<accession>A0AA37T9Q0</accession>